<dbReference type="EMBL" id="CM042032">
    <property type="protein sequence ID" value="KAI3777854.1"/>
    <property type="molecule type" value="Genomic_DNA"/>
</dbReference>
<evidence type="ECO:0000313" key="2">
    <source>
        <dbReference type="Proteomes" id="UP001056120"/>
    </source>
</evidence>
<protein>
    <submittedName>
        <fullName evidence="1">Uncharacterized protein</fullName>
    </submittedName>
</protein>
<reference evidence="2" key="1">
    <citation type="journal article" date="2022" name="Mol. Ecol. Resour.">
        <title>The genomes of chicory, endive, great burdock and yacon provide insights into Asteraceae palaeo-polyploidization history and plant inulin production.</title>
        <authorList>
            <person name="Fan W."/>
            <person name="Wang S."/>
            <person name="Wang H."/>
            <person name="Wang A."/>
            <person name="Jiang F."/>
            <person name="Liu H."/>
            <person name="Zhao H."/>
            <person name="Xu D."/>
            <person name="Zhang Y."/>
        </authorList>
    </citation>
    <scope>NUCLEOTIDE SEQUENCE [LARGE SCALE GENOMIC DNA]</scope>
    <source>
        <strain evidence="2">cv. Yunnan</strain>
    </source>
</reference>
<evidence type="ECO:0000313" key="1">
    <source>
        <dbReference type="EMBL" id="KAI3777854.1"/>
    </source>
</evidence>
<dbReference type="Proteomes" id="UP001056120">
    <property type="component" value="Linkage Group LG15"/>
</dbReference>
<proteinExistence type="predicted"/>
<gene>
    <name evidence="1" type="ORF">L1987_47657</name>
</gene>
<keyword evidence="2" id="KW-1185">Reference proteome</keyword>
<reference evidence="1 2" key="2">
    <citation type="journal article" date="2022" name="Mol. Ecol. Resour.">
        <title>The genomes of chicory, endive, great burdock and yacon provide insights into Asteraceae paleo-polyploidization history and plant inulin production.</title>
        <authorList>
            <person name="Fan W."/>
            <person name="Wang S."/>
            <person name="Wang H."/>
            <person name="Wang A."/>
            <person name="Jiang F."/>
            <person name="Liu H."/>
            <person name="Zhao H."/>
            <person name="Xu D."/>
            <person name="Zhang Y."/>
        </authorList>
    </citation>
    <scope>NUCLEOTIDE SEQUENCE [LARGE SCALE GENOMIC DNA]</scope>
    <source>
        <strain evidence="2">cv. Yunnan</strain>
        <tissue evidence="1">Leaves</tissue>
    </source>
</reference>
<comment type="caution">
    <text evidence="1">The sequence shown here is derived from an EMBL/GenBank/DDBJ whole genome shotgun (WGS) entry which is preliminary data.</text>
</comment>
<name>A0ACB9G2U1_9ASTR</name>
<accession>A0ACB9G2U1</accession>
<organism evidence="1 2">
    <name type="scientific">Smallanthus sonchifolius</name>
    <dbReference type="NCBI Taxonomy" id="185202"/>
    <lineage>
        <taxon>Eukaryota</taxon>
        <taxon>Viridiplantae</taxon>
        <taxon>Streptophyta</taxon>
        <taxon>Embryophyta</taxon>
        <taxon>Tracheophyta</taxon>
        <taxon>Spermatophyta</taxon>
        <taxon>Magnoliopsida</taxon>
        <taxon>eudicotyledons</taxon>
        <taxon>Gunneridae</taxon>
        <taxon>Pentapetalae</taxon>
        <taxon>asterids</taxon>
        <taxon>campanulids</taxon>
        <taxon>Asterales</taxon>
        <taxon>Asteraceae</taxon>
        <taxon>Asteroideae</taxon>
        <taxon>Heliantheae alliance</taxon>
        <taxon>Millerieae</taxon>
        <taxon>Smallanthus</taxon>
    </lineage>
</organism>
<sequence>MGKRRHSGSLITATGDASDGVSDSIDCGADLAEDIGETEPDYQHGYSASSHAVEDLKRDIRIFDKHSKVPEDLGWHVHSPVTTQNLWYKRLSKAWRESEPTDPDQATRLVYDNLQYVFVEDLWGFLYFYGLPLYHSELHPMPSGEALPDMDTKRAEDAPVFELWTLPVDGKSVTDECGFTVNVELEDKDFYLLPQKILSAACARRRALAKGDNNRARELRDLIDNTPDYYEFVDLDTREVLTRKYHIMLRGIRAAEIGTPNGTKARDELAKMVSDKFLTISVYYFDEKERCVGDVYCGNKFLQKILLKKGAASGRWTRDAPGVEKGF</sequence>